<evidence type="ECO:0000256" key="1">
    <source>
        <dbReference type="ARBA" id="ARBA00023015"/>
    </source>
</evidence>
<dbReference type="InterPro" id="IPR059106">
    <property type="entry name" value="WHD_MalT"/>
</dbReference>
<dbReference type="PANTHER" id="PTHR44688">
    <property type="entry name" value="DNA-BINDING TRANSCRIPTIONAL ACTIVATOR DEVR_DOSR"/>
    <property type="match status" value="1"/>
</dbReference>
<evidence type="ECO:0000313" key="5">
    <source>
        <dbReference type="EMBL" id="MFL8999050.1"/>
    </source>
</evidence>
<dbReference type="Pfam" id="PF00196">
    <property type="entry name" value="GerE"/>
    <property type="match status" value="1"/>
</dbReference>
<proteinExistence type="predicted"/>
<keyword evidence="6" id="KW-1185">Reference proteome</keyword>
<dbReference type="InterPro" id="IPR011990">
    <property type="entry name" value="TPR-like_helical_dom_sf"/>
</dbReference>
<dbReference type="RefSeq" id="WP_407801391.1">
    <property type="nucleotide sequence ID" value="NZ_JBJNUX010000012.1"/>
</dbReference>
<sequence>MKSTSLLVTTKFAPPRLSAQNVVREDLGTQLHQTHNSKVSIICGGAGFGKTTLLAQWRLDLIKEGATVCWLSLTPDDGAFTLFSASLIGAFQQVGLPLEDDLLLLGDSGGSEGMLAIGSALINSLARLNTELYLIIDDFHHVVDPRINQLMQTLIDNAPPHLHFIIASRIAPALLLGRLRAMGQLCEIGGNELSFNFRESLAFLKTHLDADIDLDAAHAIHAQTDGWPIGLQLVSISLKSTPRKRTGLSALAPNSADLSAYLSEDVIANLPEGLIEFLQKVSILRRFNADLAAHLTECPEAPQLISTIEALNLFLLPVDMEDRYQWYRLHPMFAEFLNQQLLQSATDVRKLHQRAAQWFGDQELVMEALRHALLSEDFDAVVQLLEHSLHPLSNISHLGTFLRWIEKVPQDLLMRHPRLVIFGVWGYALTARIDQGVRWLELLEASCGDRYAAQICLVKGMIAGQQDDSERSLQAIAPIMDSPLRNPLLEHFRLGLIIGNQAMVGNYALARATYRSINFTGTEEPLWIARSSMAVATLLEGNVLETERHAAPLLAQAEVAYGRRSISACTCAALMAEVRYEQDRIDDARETLANRLDVLSFSVPACTYSAALIYARLQLLQETPRAALEYLGKRAEHFRARKLDRGIALMLAEQIRIELMSEDWQRGDWRHGQMLQAELDELAGQHSGEKARDREICAISALSRARMARASHLPDQALQALDLVFNIGQLLGRGQLLVKANLLKALVLIDLDDEAQAQACLKEALALGYRLGLVRTFLDEGEELCQAMAKLETFESKAIEAYQKQLCAQVLETQLSSDGREGQGSPGAISADGVALTKREEDILALLEQSMPNKRIARTLNISDQTVKWNLRNIFMKFGVSSRYEAIIIARKRSNKPEMP</sequence>
<keyword evidence="3" id="KW-0804">Transcription</keyword>
<dbReference type="Pfam" id="PF25873">
    <property type="entry name" value="WHD_MalT"/>
    <property type="match status" value="1"/>
</dbReference>
<keyword evidence="2" id="KW-0238">DNA-binding</keyword>
<dbReference type="SUPFAM" id="SSF52540">
    <property type="entry name" value="P-loop containing nucleoside triphosphate hydrolases"/>
    <property type="match status" value="1"/>
</dbReference>
<keyword evidence="1" id="KW-0805">Transcription regulation</keyword>
<dbReference type="PANTHER" id="PTHR44688:SF16">
    <property type="entry name" value="DNA-BINDING TRANSCRIPTIONAL ACTIVATOR DEVR_DOSR"/>
    <property type="match status" value="1"/>
</dbReference>
<dbReference type="Proteomes" id="UP001628646">
    <property type="component" value="Unassembled WGS sequence"/>
</dbReference>
<dbReference type="InterPro" id="IPR016032">
    <property type="entry name" value="Sig_transdc_resp-reg_C-effctor"/>
</dbReference>
<evidence type="ECO:0000259" key="4">
    <source>
        <dbReference type="PROSITE" id="PS50043"/>
    </source>
</evidence>
<organism evidence="5 6">
    <name type="scientific">Pseudomonas azerbaijanorientalis</name>
    <dbReference type="NCBI Taxonomy" id="2842350"/>
    <lineage>
        <taxon>Bacteria</taxon>
        <taxon>Pseudomonadati</taxon>
        <taxon>Pseudomonadota</taxon>
        <taxon>Gammaproteobacteria</taxon>
        <taxon>Pseudomonadales</taxon>
        <taxon>Pseudomonadaceae</taxon>
        <taxon>Pseudomonas</taxon>
    </lineage>
</organism>
<dbReference type="Gene3D" id="1.25.40.10">
    <property type="entry name" value="Tetratricopeptide repeat domain"/>
    <property type="match status" value="1"/>
</dbReference>
<accession>A0ABW8W185</accession>
<feature type="domain" description="HTH luxR-type" evidence="4">
    <location>
        <begin position="829"/>
        <end position="894"/>
    </location>
</feature>
<dbReference type="CDD" id="cd06170">
    <property type="entry name" value="LuxR_C_like"/>
    <property type="match status" value="1"/>
</dbReference>
<evidence type="ECO:0000256" key="3">
    <source>
        <dbReference type="ARBA" id="ARBA00023163"/>
    </source>
</evidence>
<dbReference type="Gene3D" id="1.10.10.10">
    <property type="entry name" value="Winged helix-like DNA-binding domain superfamily/Winged helix DNA-binding domain"/>
    <property type="match status" value="1"/>
</dbReference>
<dbReference type="InterPro" id="IPR027417">
    <property type="entry name" value="P-loop_NTPase"/>
</dbReference>
<name>A0ABW8W185_9PSED</name>
<evidence type="ECO:0000256" key="2">
    <source>
        <dbReference type="ARBA" id="ARBA00023125"/>
    </source>
</evidence>
<dbReference type="Gene3D" id="3.40.50.300">
    <property type="entry name" value="P-loop containing nucleotide triphosphate hydrolases"/>
    <property type="match status" value="1"/>
</dbReference>
<reference evidence="5 6" key="1">
    <citation type="submission" date="2024-12" db="EMBL/GenBank/DDBJ databases">
        <title>Pseudomonas species isolated from Lotus nodules promote plant growth.</title>
        <authorList>
            <person name="Yu Y.-H."/>
            <person name="Kurtenbach J."/>
            <person name="Crosbie D."/>
            <person name="Brachmann A."/>
            <person name="Marin M."/>
        </authorList>
    </citation>
    <scope>NUCLEOTIDE SEQUENCE [LARGE SCALE GENOMIC DNA]</scope>
    <source>
        <strain evidence="5 6">PLb11B</strain>
    </source>
</reference>
<dbReference type="SMART" id="SM00421">
    <property type="entry name" value="HTH_LUXR"/>
    <property type="match status" value="1"/>
</dbReference>
<comment type="caution">
    <text evidence="5">The sequence shown here is derived from an EMBL/GenBank/DDBJ whole genome shotgun (WGS) entry which is preliminary data.</text>
</comment>
<gene>
    <name evidence="5" type="ORF">ACJ8NA_10340</name>
</gene>
<dbReference type="PRINTS" id="PR00038">
    <property type="entry name" value="HTHLUXR"/>
</dbReference>
<dbReference type="EMBL" id="JBJNUY010000004">
    <property type="protein sequence ID" value="MFL8999050.1"/>
    <property type="molecule type" value="Genomic_DNA"/>
</dbReference>
<dbReference type="SUPFAM" id="SSF46894">
    <property type="entry name" value="C-terminal effector domain of the bipartite response regulators"/>
    <property type="match status" value="1"/>
</dbReference>
<dbReference type="InterPro" id="IPR036388">
    <property type="entry name" value="WH-like_DNA-bd_sf"/>
</dbReference>
<evidence type="ECO:0000313" key="6">
    <source>
        <dbReference type="Proteomes" id="UP001628646"/>
    </source>
</evidence>
<dbReference type="InterPro" id="IPR000792">
    <property type="entry name" value="Tscrpt_reg_LuxR_C"/>
</dbReference>
<dbReference type="PROSITE" id="PS50043">
    <property type="entry name" value="HTH_LUXR_2"/>
    <property type="match status" value="1"/>
</dbReference>
<protein>
    <submittedName>
        <fullName evidence="5">LuxR C-terminal-related transcriptional regulator</fullName>
    </submittedName>
</protein>